<dbReference type="Gene3D" id="3.90.1150.10">
    <property type="entry name" value="Aspartate Aminotransferase, domain 1"/>
    <property type="match status" value="1"/>
</dbReference>
<dbReference type="InterPro" id="IPR000277">
    <property type="entry name" value="Cys/Met-Metab_PyrdxlP-dep_enz"/>
</dbReference>
<dbReference type="Proteomes" id="UP000176992">
    <property type="component" value="Unassembled WGS sequence"/>
</dbReference>
<evidence type="ECO:0000256" key="2">
    <source>
        <dbReference type="ARBA" id="ARBA00009077"/>
    </source>
</evidence>
<dbReference type="Pfam" id="PF01053">
    <property type="entry name" value="Cys_Met_Meta_PP"/>
    <property type="match status" value="1"/>
</dbReference>
<protein>
    <submittedName>
        <fullName evidence="7">O-acetylhomoserine aminocarboxypropyltransferase</fullName>
    </submittedName>
</protein>
<evidence type="ECO:0000313" key="8">
    <source>
        <dbReference type="Proteomes" id="UP000176992"/>
    </source>
</evidence>
<dbReference type="AlphaFoldDB" id="A0A1F5YHW3"/>
<accession>A0A1F5YHW3</accession>
<comment type="similarity">
    <text evidence="2 6">Belongs to the trans-sulfuration enzymes family.</text>
</comment>
<reference evidence="7 8" key="1">
    <citation type="journal article" date="2016" name="Nat. Commun.">
        <title>Thousands of microbial genomes shed light on interconnected biogeochemical processes in an aquifer system.</title>
        <authorList>
            <person name="Anantharaman K."/>
            <person name="Brown C.T."/>
            <person name="Hug L.A."/>
            <person name="Sharon I."/>
            <person name="Castelle C.J."/>
            <person name="Probst A.J."/>
            <person name="Thomas B.C."/>
            <person name="Singh A."/>
            <person name="Wilkins M.J."/>
            <person name="Karaoz U."/>
            <person name="Brodie E.L."/>
            <person name="Williams K.H."/>
            <person name="Hubbard S.S."/>
            <person name="Banfield J.F."/>
        </authorList>
    </citation>
    <scope>NUCLEOTIDE SEQUENCE [LARGE SCALE GENOMIC DNA]</scope>
</reference>
<dbReference type="PANTHER" id="PTHR43797">
    <property type="entry name" value="HOMOCYSTEINE/CYSTEINE SYNTHASE"/>
    <property type="match status" value="1"/>
</dbReference>
<evidence type="ECO:0000256" key="6">
    <source>
        <dbReference type="RuleBase" id="RU362118"/>
    </source>
</evidence>
<evidence type="ECO:0000256" key="3">
    <source>
        <dbReference type="ARBA" id="ARBA00022679"/>
    </source>
</evidence>
<keyword evidence="4 5" id="KW-0663">Pyridoxal phosphate</keyword>
<comment type="cofactor">
    <cofactor evidence="1 6">
        <name>pyridoxal 5'-phosphate</name>
        <dbReference type="ChEBI" id="CHEBI:597326"/>
    </cofactor>
</comment>
<dbReference type="PIRSF" id="PIRSF001434">
    <property type="entry name" value="CGS"/>
    <property type="match status" value="1"/>
</dbReference>
<dbReference type="Gene3D" id="3.40.640.10">
    <property type="entry name" value="Type I PLP-dependent aspartate aminotransferase-like (Major domain)"/>
    <property type="match status" value="1"/>
</dbReference>
<dbReference type="GO" id="GO:0006535">
    <property type="term" value="P:cysteine biosynthetic process from serine"/>
    <property type="evidence" value="ECO:0007669"/>
    <property type="project" value="TreeGrafter"/>
</dbReference>
<dbReference type="EMBL" id="MFIV01000012">
    <property type="protein sequence ID" value="OGF99770.1"/>
    <property type="molecule type" value="Genomic_DNA"/>
</dbReference>
<dbReference type="SUPFAM" id="SSF53383">
    <property type="entry name" value="PLP-dependent transferases"/>
    <property type="match status" value="1"/>
</dbReference>
<dbReference type="GO" id="GO:0005737">
    <property type="term" value="C:cytoplasm"/>
    <property type="evidence" value="ECO:0007669"/>
    <property type="project" value="TreeGrafter"/>
</dbReference>
<dbReference type="GO" id="GO:0003961">
    <property type="term" value="F:O-acetylhomoserine aminocarboxypropyltransferase activity"/>
    <property type="evidence" value="ECO:0007669"/>
    <property type="project" value="TreeGrafter"/>
</dbReference>
<dbReference type="GO" id="GO:0030170">
    <property type="term" value="F:pyridoxal phosphate binding"/>
    <property type="evidence" value="ECO:0007669"/>
    <property type="project" value="InterPro"/>
</dbReference>
<feature type="modified residue" description="N6-(pyridoxal phosphate)lysine" evidence="5">
    <location>
        <position position="209"/>
    </location>
</feature>
<dbReference type="InterPro" id="IPR006235">
    <property type="entry name" value="OAc-hSer/O-AcSer_sulfhydrylase"/>
</dbReference>
<evidence type="ECO:0000256" key="5">
    <source>
        <dbReference type="PIRSR" id="PIRSR001434-2"/>
    </source>
</evidence>
<evidence type="ECO:0000313" key="7">
    <source>
        <dbReference type="EMBL" id="OGF99770.1"/>
    </source>
</evidence>
<dbReference type="InterPro" id="IPR054542">
    <property type="entry name" value="Cys_met_metab_PP"/>
</dbReference>
<dbReference type="InterPro" id="IPR015424">
    <property type="entry name" value="PyrdxlP-dep_Trfase"/>
</dbReference>
<name>A0A1F5YHW3_9BACT</name>
<proteinExistence type="inferred from homology"/>
<evidence type="ECO:0000256" key="1">
    <source>
        <dbReference type="ARBA" id="ARBA00001933"/>
    </source>
</evidence>
<dbReference type="CDD" id="cd00614">
    <property type="entry name" value="CGS_like"/>
    <property type="match status" value="1"/>
</dbReference>
<dbReference type="GO" id="GO:0071269">
    <property type="term" value="P:L-homocysteine biosynthetic process"/>
    <property type="evidence" value="ECO:0007669"/>
    <property type="project" value="TreeGrafter"/>
</dbReference>
<dbReference type="GO" id="GO:0019346">
    <property type="term" value="P:transsulfuration"/>
    <property type="evidence" value="ECO:0007669"/>
    <property type="project" value="InterPro"/>
</dbReference>
<keyword evidence="3 7" id="KW-0808">Transferase</keyword>
<dbReference type="PROSITE" id="PS00868">
    <property type="entry name" value="CYS_MET_METAB_PP"/>
    <property type="match status" value="1"/>
</dbReference>
<dbReference type="InterPro" id="IPR015421">
    <property type="entry name" value="PyrdxlP-dep_Trfase_major"/>
</dbReference>
<evidence type="ECO:0000256" key="4">
    <source>
        <dbReference type="ARBA" id="ARBA00022898"/>
    </source>
</evidence>
<gene>
    <name evidence="7" type="ORF">A2Z86_03840</name>
</gene>
<dbReference type="GO" id="GO:0004124">
    <property type="term" value="F:cysteine synthase activity"/>
    <property type="evidence" value="ECO:0007669"/>
    <property type="project" value="TreeGrafter"/>
</dbReference>
<comment type="caution">
    <text evidence="7">The sequence shown here is derived from an EMBL/GenBank/DDBJ whole genome shotgun (WGS) entry which is preliminary data.</text>
</comment>
<dbReference type="PANTHER" id="PTHR43797:SF2">
    <property type="entry name" value="HOMOCYSTEINE_CYSTEINE SYNTHASE"/>
    <property type="match status" value="1"/>
</dbReference>
<sequence length="417" mass="46623">MSEKKWKFDTLVIHGAQTPELWRNASLAPIYQSAAIRYDSAEELSEVFAGKKEGFTYQRLNNPTNEALEKRLCLLEGGLAAVVTSSGMAAVNNALQAILRPGDQIVCSNSLFQATYGLLTNALKKLGIEVRFVETCDPRAWEKALSERTKLVYVETIGNPRMDVPDIKRLAELSHKNRAPLIIDNTLATPYLFRPLDRGADIVVHSTTKYFNGHGSAVGGVVIDSGNFDWPEDKYPDFKVYKENKAKLAYIDKLWREIHVSYGTCQAPFHSYLTLIGLDTLALRMQRHQSNAQALAEFLAKHLLVKWVNYPGLPESSSHATAQTQFGGKGYGALLTFGLEDEKACFALIRRLKLVYHLANLGDCKTLIIHPWSSQYINFPVALRRENCISPDMLRVSVGIEAVEDLMEDFDQALKAV</sequence>
<organism evidence="7 8">
    <name type="scientific">Candidatus Glassbacteria bacterium GWA2_58_10</name>
    <dbReference type="NCBI Taxonomy" id="1817865"/>
    <lineage>
        <taxon>Bacteria</taxon>
        <taxon>Candidatus Glassiibacteriota</taxon>
    </lineage>
</organism>
<dbReference type="FunFam" id="3.40.640.10:FF:000046">
    <property type="entry name" value="Cystathionine gamma-lyase"/>
    <property type="match status" value="1"/>
</dbReference>
<dbReference type="InterPro" id="IPR015422">
    <property type="entry name" value="PyrdxlP-dep_Trfase_small"/>
</dbReference>